<accession>A0AAV5RV48</accession>
<evidence type="ECO:0000313" key="3">
    <source>
        <dbReference type="Proteomes" id="UP001377567"/>
    </source>
</evidence>
<name>A0AAV5RV48_MAUHU</name>
<evidence type="ECO:0000313" key="1">
    <source>
        <dbReference type="EMBL" id="GMM54409.1"/>
    </source>
</evidence>
<reference evidence="1 3" key="1">
    <citation type="journal article" date="2023" name="Elife">
        <title>Identification of key yeast species and microbe-microbe interactions impacting larval growth of Drosophila in the wild.</title>
        <authorList>
            <person name="Mure A."/>
            <person name="Sugiura Y."/>
            <person name="Maeda R."/>
            <person name="Honda K."/>
            <person name="Sakurai N."/>
            <person name="Takahashi Y."/>
            <person name="Watada M."/>
            <person name="Katoh T."/>
            <person name="Gotoh A."/>
            <person name="Gotoh Y."/>
            <person name="Taniguchi I."/>
            <person name="Nakamura K."/>
            <person name="Hayashi T."/>
            <person name="Katayama T."/>
            <person name="Uemura T."/>
            <person name="Hattori Y."/>
        </authorList>
    </citation>
    <scope>NUCLEOTIDE SEQUENCE [LARGE SCALE GENOMIC DNA]</scope>
    <source>
        <strain evidence="1 3">KH-74</strain>
    </source>
</reference>
<organism evidence="1 3">
    <name type="scientific">Maudiozyma humilis</name>
    <name type="common">Sour dough yeast</name>
    <name type="synonym">Kazachstania humilis</name>
    <dbReference type="NCBI Taxonomy" id="51915"/>
    <lineage>
        <taxon>Eukaryota</taxon>
        <taxon>Fungi</taxon>
        <taxon>Dikarya</taxon>
        <taxon>Ascomycota</taxon>
        <taxon>Saccharomycotina</taxon>
        <taxon>Saccharomycetes</taxon>
        <taxon>Saccharomycetales</taxon>
        <taxon>Saccharomycetaceae</taxon>
        <taxon>Maudiozyma</taxon>
    </lineage>
</organism>
<comment type="caution">
    <text evidence="1">The sequence shown here is derived from an EMBL/GenBank/DDBJ whole genome shotgun (WGS) entry which is preliminary data.</text>
</comment>
<keyword evidence="3" id="KW-1185">Reference proteome</keyword>
<evidence type="ECO:0000313" key="2">
    <source>
        <dbReference type="EMBL" id="GMM59121.1"/>
    </source>
</evidence>
<proteinExistence type="predicted"/>
<protein>
    <submittedName>
        <fullName evidence="1">Uncharacterized protein</fullName>
    </submittedName>
</protein>
<dbReference type="AlphaFoldDB" id="A0AAV5RV48"/>
<dbReference type="EMBL" id="BTGD01000025">
    <property type="protein sequence ID" value="GMM59121.1"/>
    <property type="molecule type" value="Genomic_DNA"/>
</dbReference>
<sequence length="126" mass="14215">MQLPTTLLLEVVLPVSLGVFALHQVYKDCKDHHVPKFALASVMLLIYFVGWRPVQHGLCPTGRIVRYHSETSGLLEPSLLSWDCSGDFLVLLLQVFISVDTAEEVYRKWGQSTEGHENEIPPEKQA</sequence>
<gene>
    <name evidence="1" type="ORF">DAKH74_010250</name>
    <name evidence="2" type="ORF">DAKH74_057380</name>
</gene>
<dbReference type="Proteomes" id="UP001377567">
    <property type="component" value="Unassembled WGS sequence"/>
</dbReference>
<dbReference type="EMBL" id="BTGD01000002">
    <property type="protein sequence ID" value="GMM54409.1"/>
    <property type="molecule type" value="Genomic_DNA"/>
</dbReference>
<reference evidence="1" key="2">
    <citation type="submission" date="2023-06" db="EMBL/GenBank/DDBJ databases">
        <authorList>
            <person name="Mure A."/>
            <person name="Hattori Y."/>
        </authorList>
    </citation>
    <scope>NUCLEOTIDE SEQUENCE</scope>
    <source>
        <strain evidence="1">KH-74</strain>
    </source>
</reference>